<proteinExistence type="predicted"/>
<dbReference type="EMBL" id="LR796670">
    <property type="protein sequence ID" value="CAB4159367.1"/>
    <property type="molecule type" value="Genomic_DNA"/>
</dbReference>
<organism evidence="1">
    <name type="scientific">uncultured Caudovirales phage</name>
    <dbReference type="NCBI Taxonomy" id="2100421"/>
    <lineage>
        <taxon>Viruses</taxon>
        <taxon>Duplodnaviria</taxon>
        <taxon>Heunggongvirae</taxon>
        <taxon>Uroviricota</taxon>
        <taxon>Caudoviricetes</taxon>
        <taxon>Peduoviridae</taxon>
        <taxon>Maltschvirus</taxon>
        <taxon>Maltschvirus maltsch</taxon>
    </lineage>
</organism>
<evidence type="ECO:0000313" key="1">
    <source>
        <dbReference type="EMBL" id="CAB4159367.1"/>
    </source>
</evidence>
<gene>
    <name evidence="1" type="ORF">UFOVP699_103</name>
</gene>
<name>A0A6J5NKL7_9CAUD</name>
<sequence>MKRLPTKMAEQVYDVLCKFADASSNHYEKETFVYHFGVLSGKSAEYKLVCNDDRIRTFHCTTNGNMWVDGVSTGRANTILKKISEELKSIRQ</sequence>
<reference evidence="1" key="1">
    <citation type="submission" date="2020-04" db="EMBL/GenBank/DDBJ databases">
        <authorList>
            <person name="Chiriac C."/>
            <person name="Salcher M."/>
            <person name="Ghai R."/>
            <person name="Kavagutti S V."/>
        </authorList>
    </citation>
    <scope>NUCLEOTIDE SEQUENCE</scope>
</reference>
<accession>A0A6J5NKL7</accession>
<protein>
    <submittedName>
        <fullName evidence="1">Uncharacterized protein</fullName>
    </submittedName>
</protein>